<comment type="caution">
    <text evidence="3">The sequence shown here is derived from an EMBL/GenBank/DDBJ whole genome shotgun (WGS) entry which is preliminary data.</text>
</comment>
<evidence type="ECO:0000256" key="2">
    <source>
        <dbReference type="SAM" id="SignalP"/>
    </source>
</evidence>
<feature type="signal peptide" evidence="2">
    <location>
        <begin position="1"/>
        <end position="16"/>
    </location>
</feature>
<feature type="chain" id="PRO_5045870883" evidence="2">
    <location>
        <begin position="17"/>
        <end position="202"/>
    </location>
</feature>
<organism evidence="3 4">
    <name type="scientific">Paraconiothyrium brasiliense</name>
    <dbReference type="NCBI Taxonomy" id="300254"/>
    <lineage>
        <taxon>Eukaryota</taxon>
        <taxon>Fungi</taxon>
        <taxon>Dikarya</taxon>
        <taxon>Ascomycota</taxon>
        <taxon>Pezizomycotina</taxon>
        <taxon>Dothideomycetes</taxon>
        <taxon>Pleosporomycetidae</taxon>
        <taxon>Pleosporales</taxon>
        <taxon>Massarineae</taxon>
        <taxon>Didymosphaeriaceae</taxon>
        <taxon>Paraconiothyrium</taxon>
    </lineage>
</organism>
<evidence type="ECO:0000256" key="1">
    <source>
        <dbReference type="SAM" id="MobiDB-lite"/>
    </source>
</evidence>
<dbReference type="Proteomes" id="UP001521785">
    <property type="component" value="Unassembled WGS sequence"/>
</dbReference>
<feature type="compositionally biased region" description="Low complexity" evidence="1">
    <location>
        <begin position="155"/>
        <end position="172"/>
    </location>
</feature>
<proteinExistence type="predicted"/>
<accession>A0ABR3RH09</accession>
<gene>
    <name evidence="3" type="ORF">SLS60_005310</name>
</gene>
<keyword evidence="2" id="KW-0732">Signal</keyword>
<sequence>MKYSIAVLAFAAGVLALPQESASITSAPTSAASPSLTPQVSCIQNCDAGDVTCQAACMGNARPNASQVNETTECAAKCDQGSGSKEDTEKYAKCQQDCYASLFPSSQTNFQGAVGGVSSAASAAASGVSSAVASATSAAGSAAASAASSARSGAESATSSGAASGSETGSGAQSTETPGAASANSVKITGAGLAGLMAIFAL</sequence>
<name>A0ABR3RH09_9PLEO</name>
<feature type="region of interest" description="Disordered" evidence="1">
    <location>
        <begin position="155"/>
        <end position="181"/>
    </location>
</feature>
<evidence type="ECO:0000313" key="4">
    <source>
        <dbReference type="Proteomes" id="UP001521785"/>
    </source>
</evidence>
<dbReference type="EMBL" id="JAKJXO020000006">
    <property type="protein sequence ID" value="KAL1603720.1"/>
    <property type="molecule type" value="Genomic_DNA"/>
</dbReference>
<protein>
    <submittedName>
        <fullName evidence="3">Uncharacterized protein</fullName>
    </submittedName>
</protein>
<reference evidence="3 4" key="1">
    <citation type="submission" date="2024-02" db="EMBL/GenBank/DDBJ databases">
        <title>De novo assembly and annotation of 12 fungi associated with fruit tree decline syndrome in Ontario, Canada.</title>
        <authorList>
            <person name="Sulman M."/>
            <person name="Ellouze W."/>
            <person name="Ilyukhin E."/>
        </authorList>
    </citation>
    <scope>NUCLEOTIDE SEQUENCE [LARGE SCALE GENOMIC DNA]</scope>
    <source>
        <strain evidence="3 4">M42-189</strain>
    </source>
</reference>
<evidence type="ECO:0000313" key="3">
    <source>
        <dbReference type="EMBL" id="KAL1603720.1"/>
    </source>
</evidence>
<keyword evidence="4" id="KW-1185">Reference proteome</keyword>